<accession>A0AAN9YJL8</accession>
<sequence length="431" mass="49642">MMPLRRLLRSVRRRVPPWVLVPVLAAGVLEALLHTWSWTVPLPPAAGSGSGTRDEPFAAPGCREPDLEAPRANAAFVMLARNSERRQARATVASIERQFNAWRGYPVVFLNDEEWDPNFVRELNATAGGKAVFEVIPPEIWSYPSWVDPDAARRSIRAQGETGLQHAGQEGKFYELPALQQYKWYWRLEPDVEYTCAITYDPFVEMERRNKVYGFTIALWELGDSCPSLFRAAADWMDARRVRPTSLWRAFVSASWAPWPLRSLLMSHFAHRDARGDAWSLCHYWSNFEIADMDFFRSREYQAFFDYLDRKGGFYFERWGDAAVHSLAVAMYADPAQVHHFEDIGYRHDHLYQCPANAPGEAQLPGSEVLARGQKNPTWSPEEAGGVGCRCECDHAKKGTRNHPEYCLNKVKQPNTRERRWLTWPLRLVWH</sequence>
<evidence type="ECO:0008006" key="7">
    <source>
        <dbReference type="Google" id="ProtNLM"/>
    </source>
</evidence>
<name>A0AAN9YJL8_9PEZI</name>
<dbReference type="InterPro" id="IPR002685">
    <property type="entry name" value="Glyco_trans_15"/>
</dbReference>
<organism evidence="5 6">
    <name type="scientific">Diatrype stigma</name>
    <dbReference type="NCBI Taxonomy" id="117547"/>
    <lineage>
        <taxon>Eukaryota</taxon>
        <taxon>Fungi</taxon>
        <taxon>Dikarya</taxon>
        <taxon>Ascomycota</taxon>
        <taxon>Pezizomycotina</taxon>
        <taxon>Sordariomycetes</taxon>
        <taxon>Xylariomycetidae</taxon>
        <taxon>Xylariales</taxon>
        <taxon>Diatrypaceae</taxon>
        <taxon>Diatrype</taxon>
    </lineage>
</organism>
<dbReference type="GO" id="GO:0000026">
    <property type="term" value="F:alpha-1,2-mannosyltransferase activity"/>
    <property type="evidence" value="ECO:0007669"/>
    <property type="project" value="TreeGrafter"/>
</dbReference>
<dbReference type="Proteomes" id="UP001320420">
    <property type="component" value="Unassembled WGS sequence"/>
</dbReference>
<dbReference type="GO" id="GO:0016020">
    <property type="term" value="C:membrane"/>
    <property type="evidence" value="ECO:0007669"/>
    <property type="project" value="InterPro"/>
</dbReference>
<dbReference type="GO" id="GO:0006487">
    <property type="term" value="P:protein N-linked glycosylation"/>
    <property type="evidence" value="ECO:0007669"/>
    <property type="project" value="TreeGrafter"/>
</dbReference>
<gene>
    <name evidence="5" type="ORF">SLS62_009977</name>
</gene>
<dbReference type="InterPro" id="IPR029044">
    <property type="entry name" value="Nucleotide-diphossugar_trans"/>
</dbReference>
<dbReference type="GO" id="GO:0005794">
    <property type="term" value="C:Golgi apparatus"/>
    <property type="evidence" value="ECO:0007669"/>
    <property type="project" value="TreeGrafter"/>
</dbReference>
<keyword evidence="3" id="KW-0808">Transferase</keyword>
<dbReference type="Gene3D" id="3.90.550.10">
    <property type="entry name" value="Spore Coat Polysaccharide Biosynthesis Protein SpsA, Chain A"/>
    <property type="match status" value="1"/>
</dbReference>
<evidence type="ECO:0000256" key="3">
    <source>
        <dbReference type="ARBA" id="ARBA00022679"/>
    </source>
</evidence>
<dbReference type="SUPFAM" id="SSF53448">
    <property type="entry name" value="Nucleotide-diphospho-sugar transferases"/>
    <property type="match status" value="1"/>
</dbReference>
<reference evidence="5 6" key="1">
    <citation type="submission" date="2024-02" db="EMBL/GenBank/DDBJ databases">
        <title>De novo assembly and annotation of 12 fungi associated with fruit tree decline syndrome in Ontario, Canada.</title>
        <authorList>
            <person name="Sulman M."/>
            <person name="Ellouze W."/>
            <person name="Ilyukhin E."/>
        </authorList>
    </citation>
    <scope>NUCLEOTIDE SEQUENCE [LARGE SCALE GENOMIC DNA]</scope>
    <source>
        <strain evidence="5 6">M11/M66-122</strain>
    </source>
</reference>
<evidence type="ECO:0000313" key="5">
    <source>
        <dbReference type="EMBL" id="KAK7744815.1"/>
    </source>
</evidence>
<comment type="similarity">
    <text evidence="1">Belongs to the glycosyltransferase 15 family.</text>
</comment>
<feature type="active site" description="Nucleophile" evidence="4">
    <location>
        <position position="289"/>
    </location>
</feature>
<dbReference type="PANTHER" id="PTHR31121:SF2">
    <property type="entry name" value="MANNOSYLTRANSFERASE KTR5-RELATED"/>
    <property type="match status" value="1"/>
</dbReference>
<proteinExistence type="inferred from homology"/>
<evidence type="ECO:0000313" key="6">
    <source>
        <dbReference type="Proteomes" id="UP001320420"/>
    </source>
</evidence>
<keyword evidence="2" id="KW-0328">Glycosyltransferase</keyword>
<evidence type="ECO:0000256" key="4">
    <source>
        <dbReference type="PIRSR" id="PIRSR018153-1"/>
    </source>
</evidence>
<comment type="caution">
    <text evidence="5">The sequence shown here is derived from an EMBL/GenBank/DDBJ whole genome shotgun (WGS) entry which is preliminary data.</text>
</comment>
<evidence type="ECO:0000256" key="1">
    <source>
        <dbReference type="ARBA" id="ARBA00007677"/>
    </source>
</evidence>
<protein>
    <recommendedName>
        <fullName evidence="7">Glycolipid 2-alpha-mannosyltransferase</fullName>
    </recommendedName>
</protein>
<dbReference type="PANTHER" id="PTHR31121">
    <property type="entry name" value="ALPHA-1,2 MANNOSYLTRANSFERASE KTR1"/>
    <property type="match status" value="1"/>
</dbReference>
<evidence type="ECO:0000256" key="2">
    <source>
        <dbReference type="ARBA" id="ARBA00022676"/>
    </source>
</evidence>
<dbReference type="AlphaFoldDB" id="A0AAN9YJL8"/>
<dbReference type="GO" id="GO:0000032">
    <property type="term" value="P:cell wall mannoprotein biosynthetic process"/>
    <property type="evidence" value="ECO:0007669"/>
    <property type="project" value="TreeGrafter"/>
</dbReference>
<keyword evidence="6" id="KW-1185">Reference proteome</keyword>
<dbReference type="PIRSF" id="PIRSF018153">
    <property type="entry name" value="Glyco_trans_15"/>
    <property type="match status" value="1"/>
</dbReference>
<dbReference type="EMBL" id="JAKJXP020000114">
    <property type="protein sequence ID" value="KAK7744815.1"/>
    <property type="molecule type" value="Genomic_DNA"/>
</dbReference>
<dbReference type="Pfam" id="PF01793">
    <property type="entry name" value="Glyco_transf_15"/>
    <property type="match status" value="1"/>
</dbReference>